<dbReference type="SUPFAM" id="SSF53822">
    <property type="entry name" value="Periplasmic binding protein-like I"/>
    <property type="match status" value="1"/>
</dbReference>
<sequence length="319" mass="34134">MVTTSRDVARTAGVSRSTVSEILNGRGHKFATATREKVEQVARDMGYRPSAAARSLVRGTSDLVLALIPDTTFGGNLQSIFERATEELAQHGLTLVLRLATSSPQSFDRLISSLNPRSVLSFLPFTAEERDIMLARGVEVFDTSTPGERRRVDYDIGRLQAGYLIGKGHSRLAYAHLSDARQDPFGDEREAGVRDECREHKLPEPVTLRLGIDRGDALAALDSVGPEPIAIACYNDDVAATLVAAAQIRGRSIPLDVAVVGVDHTPLSQVMVPRLSTVGYLVSEAGHAMVAGIIAAVTGNPDVAVARPFPLQVIDGDSA</sequence>
<dbReference type="Proteomes" id="UP000189735">
    <property type="component" value="Unassembled WGS sequence"/>
</dbReference>
<dbReference type="InterPro" id="IPR000843">
    <property type="entry name" value="HTH_LacI"/>
</dbReference>
<dbReference type="InterPro" id="IPR046335">
    <property type="entry name" value="LacI/GalR-like_sensor"/>
</dbReference>
<keyword evidence="2" id="KW-0238">DNA-binding</keyword>
<dbReference type="InterPro" id="IPR028082">
    <property type="entry name" value="Peripla_BP_I"/>
</dbReference>
<evidence type="ECO:0000256" key="2">
    <source>
        <dbReference type="ARBA" id="ARBA00023125"/>
    </source>
</evidence>
<evidence type="ECO:0000313" key="6">
    <source>
        <dbReference type="Proteomes" id="UP000189735"/>
    </source>
</evidence>
<evidence type="ECO:0000259" key="4">
    <source>
        <dbReference type="PROSITE" id="PS50932"/>
    </source>
</evidence>
<dbReference type="PROSITE" id="PS50932">
    <property type="entry name" value="HTH_LACI_2"/>
    <property type="match status" value="1"/>
</dbReference>
<dbReference type="SMART" id="SM00354">
    <property type="entry name" value="HTH_LACI"/>
    <property type="match status" value="1"/>
</dbReference>
<dbReference type="CDD" id="cd01392">
    <property type="entry name" value="HTH_LacI"/>
    <property type="match status" value="1"/>
</dbReference>
<dbReference type="RefSeq" id="WP_078713013.1">
    <property type="nucleotide sequence ID" value="NZ_FUYG01000001.1"/>
</dbReference>
<dbReference type="PANTHER" id="PTHR30146">
    <property type="entry name" value="LACI-RELATED TRANSCRIPTIONAL REPRESSOR"/>
    <property type="match status" value="1"/>
</dbReference>
<gene>
    <name evidence="5" type="ORF">SAMN06295879_0185</name>
</gene>
<evidence type="ECO:0000313" key="5">
    <source>
        <dbReference type="EMBL" id="SKA80327.1"/>
    </source>
</evidence>
<dbReference type="InterPro" id="IPR010982">
    <property type="entry name" value="Lambda_DNA-bd_dom_sf"/>
</dbReference>
<organism evidence="5 6">
    <name type="scientific">Agreia bicolorata</name>
    <dbReference type="NCBI Taxonomy" id="110935"/>
    <lineage>
        <taxon>Bacteria</taxon>
        <taxon>Bacillati</taxon>
        <taxon>Actinomycetota</taxon>
        <taxon>Actinomycetes</taxon>
        <taxon>Micrococcales</taxon>
        <taxon>Microbacteriaceae</taxon>
        <taxon>Agreia</taxon>
    </lineage>
</organism>
<evidence type="ECO:0000256" key="1">
    <source>
        <dbReference type="ARBA" id="ARBA00023015"/>
    </source>
</evidence>
<dbReference type="PANTHER" id="PTHR30146:SF109">
    <property type="entry name" value="HTH-TYPE TRANSCRIPTIONAL REGULATOR GALS"/>
    <property type="match status" value="1"/>
</dbReference>
<dbReference type="EMBL" id="FUYG01000001">
    <property type="protein sequence ID" value="SKA80327.1"/>
    <property type="molecule type" value="Genomic_DNA"/>
</dbReference>
<dbReference type="AlphaFoldDB" id="A0A1T4WT86"/>
<dbReference type="GO" id="GO:0003700">
    <property type="term" value="F:DNA-binding transcription factor activity"/>
    <property type="evidence" value="ECO:0007669"/>
    <property type="project" value="TreeGrafter"/>
</dbReference>
<name>A0A1T4WT86_9MICO</name>
<dbReference type="Gene3D" id="1.10.260.40">
    <property type="entry name" value="lambda repressor-like DNA-binding domains"/>
    <property type="match status" value="1"/>
</dbReference>
<protein>
    <submittedName>
        <fullName evidence="5">Transcriptional regulator, LacI family</fullName>
    </submittedName>
</protein>
<accession>A0A1T4WT86</accession>
<reference evidence="6" key="1">
    <citation type="submission" date="2017-02" db="EMBL/GenBank/DDBJ databases">
        <authorList>
            <person name="Varghese N."/>
            <person name="Submissions S."/>
        </authorList>
    </citation>
    <scope>NUCLEOTIDE SEQUENCE [LARGE SCALE GENOMIC DNA]</scope>
    <source>
        <strain evidence="6">VKM Ac-2052</strain>
    </source>
</reference>
<evidence type="ECO:0000256" key="3">
    <source>
        <dbReference type="ARBA" id="ARBA00023163"/>
    </source>
</evidence>
<dbReference type="GO" id="GO:0000976">
    <property type="term" value="F:transcription cis-regulatory region binding"/>
    <property type="evidence" value="ECO:0007669"/>
    <property type="project" value="TreeGrafter"/>
</dbReference>
<dbReference type="Gene3D" id="3.40.50.2300">
    <property type="match status" value="2"/>
</dbReference>
<dbReference type="Pfam" id="PF13377">
    <property type="entry name" value="Peripla_BP_3"/>
    <property type="match status" value="1"/>
</dbReference>
<dbReference type="Pfam" id="PF00356">
    <property type="entry name" value="LacI"/>
    <property type="match status" value="1"/>
</dbReference>
<feature type="domain" description="HTH lacI-type" evidence="4">
    <location>
        <begin position="3"/>
        <end position="58"/>
    </location>
</feature>
<proteinExistence type="predicted"/>
<dbReference type="SUPFAM" id="SSF47413">
    <property type="entry name" value="lambda repressor-like DNA-binding domains"/>
    <property type="match status" value="1"/>
</dbReference>
<keyword evidence="1" id="KW-0805">Transcription regulation</keyword>
<keyword evidence="3" id="KW-0804">Transcription</keyword>